<dbReference type="Proteomes" id="UP000001877">
    <property type="component" value="Chromosome"/>
</dbReference>
<sequence length="137" mass="16174">MLGFKEQIRKNNHSLFLSIVRPVTFYLSDYQKTFRFSLADGLIESPCDPLDCDVELSSEALHYCFTHLWGWSTLRINSRLQAPKGRNARFKRFVMLGHVAQLNNFGIYMGWNRAFLRFGVNYLREKIRDRYITSNNI</sequence>
<dbReference type="AlphaFoldDB" id="C0Z5N5"/>
<name>C0Z5N5_BREBN</name>
<gene>
    <name evidence="1" type="ordered locus">BBR47_51640</name>
</gene>
<organism evidence="1 2">
    <name type="scientific">Brevibacillus brevis (strain 47 / JCM 6285 / NBRC 100599)</name>
    <dbReference type="NCBI Taxonomy" id="358681"/>
    <lineage>
        <taxon>Bacteria</taxon>
        <taxon>Bacillati</taxon>
        <taxon>Bacillota</taxon>
        <taxon>Bacilli</taxon>
        <taxon>Bacillales</taxon>
        <taxon>Paenibacillaceae</taxon>
        <taxon>Brevibacillus</taxon>
    </lineage>
</organism>
<keyword evidence="2" id="KW-1185">Reference proteome</keyword>
<evidence type="ECO:0000313" key="1">
    <source>
        <dbReference type="EMBL" id="BAH46141.1"/>
    </source>
</evidence>
<dbReference type="HOGENOM" id="CLU_1861370_0_0_9"/>
<evidence type="ECO:0000313" key="2">
    <source>
        <dbReference type="Proteomes" id="UP000001877"/>
    </source>
</evidence>
<proteinExistence type="predicted"/>
<dbReference type="STRING" id="358681.BBR47_51640"/>
<protein>
    <submittedName>
        <fullName evidence="1">Uncharacterized protein</fullName>
    </submittedName>
</protein>
<accession>C0Z5N5</accession>
<dbReference type="KEGG" id="bbe:BBR47_51640"/>
<reference evidence="1 2" key="1">
    <citation type="submission" date="2005-03" db="EMBL/GenBank/DDBJ databases">
        <title>Brevibacillus brevis strain 47, complete genome.</title>
        <authorList>
            <person name="Hosoyama A."/>
            <person name="Yamada R."/>
            <person name="Hongo Y."/>
            <person name="Terui Y."/>
            <person name="Ankai A."/>
            <person name="Masuyama W."/>
            <person name="Sekiguchi M."/>
            <person name="Takeda T."/>
            <person name="Asano K."/>
            <person name="Ohji S."/>
            <person name="Ichikawa N."/>
            <person name="Narita S."/>
            <person name="Aoki N."/>
            <person name="Miura H."/>
            <person name="Matsushita S."/>
            <person name="Sekigawa T."/>
            <person name="Yamagata H."/>
            <person name="Yoshikawa H."/>
            <person name="Udaka S."/>
            <person name="Tanikawa S."/>
            <person name="Fujita N."/>
        </authorList>
    </citation>
    <scope>NUCLEOTIDE SEQUENCE [LARGE SCALE GENOMIC DNA]</scope>
    <source>
        <strain evidence="2">47 / JCM 6285 / NBRC 100599</strain>
    </source>
</reference>
<dbReference type="EMBL" id="AP008955">
    <property type="protein sequence ID" value="BAH46141.1"/>
    <property type="molecule type" value="Genomic_DNA"/>
</dbReference>